<proteinExistence type="predicted"/>
<evidence type="ECO:0000313" key="2">
    <source>
        <dbReference type="Proteomes" id="UP000198406"/>
    </source>
</evidence>
<dbReference type="EMBL" id="BDSP01000259">
    <property type="protein sequence ID" value="GAX27841.1"/>
    <property type="molecule type" value="Genomic_DNA"/>
</dbReference>
<accession>A0A1Z5KPA0</accession>
<protein>
    <submittedName>
        <fullName evidence="1">Uncharacterized protein</fullName>
    </submittedName>
</protein>
<dbReference type="AlphaFoldDB" id="A0A1Z5KPA0"/>
<dbReference type="Proteomes" id="UP000198406">
    <property type="component" value="Unassembled WGS sequence"/>
</dbReference>
<comment type="caution">
    <text evidence="1">The sequence shown here is derived from an EMBL/GenBank/DDBJ whole genome shotgun (WGS) entry which is preliminary data.</text>
</comment>
<reference evidence="1 2" key="1">
    <citation type="journal article" date="2015" name="Plant Cell">
        <title>Oil accumulation by the oleaginous diatom Fistulifera solaris as revealed by the genome and transcriptome.</title>
        <authorList>
            <person name="Tanaka T."/>
            <person name="Maeda Y."/>
            <person name="Veluchamy A."/>
            <person name="Tanaka M."/>
            <person name="Abida H."/>
            <person name="Marechal E."/>
            <person name="Bowler C."/>
            <person name="Muto M."/>
            <person name="Sunaga Y."/>
            <person name="Tanaka M."/>
            <person name="Yoshino T."/>
            <person name="Taniguchi T."/>
            <person name="Fukuda Y."/>
            <person name="Nemoto M."/>
            <person name="Matsumoto M."/>
            <person name="Wong P.S."/>
            <person name="Aburatani S."/>
            <person name="Fujibuchi W."/>
        </authorList>
    </citation>
    <scope>NUCLEOTIDE SEQUENCE [LARGE SCALE GENOMIC DNA]</scope>
    <source>
        <strain evidence="1 2">JPCC DA0580</strain>
    </source>
</reference>
<dbReference type="InParanoid" id="A0A1Z5KPA0"/>
<gene>
    <name evidence="1" type="ORF">FisN_13Hu052</name>
</gene>
<keyword evidence="2" id="KW-1185">Reference proteome</keyword>
<evidence type="ECO:0000313" key="1">
    <source>
        <dbReference type="EMBL" id="GAX27841.1"/>
    </source>
</evidence>
<organism evidence="1 2">
    <name type="scientific">Fistulifera solaris</name>
    <name type="common">Oleaginous diatom</name>
    <dbReference type="NCBI Taxonomy" id="1519565"/>
    <lineage>
        <taxon>Eukaryota</taxon>
        <taxon>Sar</taxon>
        <taxon>Stramenopiles</taxon>
        <taxon>Ochrophyta</taxon>
        <taxon>Bacillariophyta</taxon>
        <taxon>Bacillariophyceae</taxon>
        <taxon>Bacillariophycidae</taxon>
        <taxon>Naviculales</taxon>
        <taxon>Naviculaceae</taxon>
        <taxon>Fistulifera</taxon>
    </lineage>
</organism>
<sequence length="445" mass="51550">MSNKEDFLELIPQEVAPRLHRIDRKYYHESTWPVYRMIRCPSHVRDLYRSEQDHPTVIQTGNGTMIYVRRYLMVDHGKDYLLIIDWKVDETDVCCHIIGPSKEAVLETATMIYNLPSTSLDFFQIHTRDAFPTIDLFHWFYANYTSTHFSFAFDSRRSEYLGIRRTSERCAMTYQGKLLPSLLPGIATLPNLQEASFCHCWYAMPTKETLLALALPARKIALRINEATFKRSALDSVHIIAKEVEIVFSTRSMFPSELTVSFLRRMGHSGQLERVSFQYSPKASLPDNVSVSFPENVAQELVRILRTNAHLRVLQFHNITLEGKHAKEVLVAIKQNTKLWRAETESSQNRTFSYNRDPIEFAGTINRYLADFTRFFRLAKEPPAIRQALLGEVLNGKSVKDFQFIASFLEQNVDTLCEILQILPDTVEPAFKRARRNEENVERAV</sequence>
<name>A0A1Z5KPA0_FISSO</name>